<dbReference type="Gene3D" id="3.40.190.10">
    <property type="entry name" value="Periplasmic binding protein-like II"/>
    <property type="match status" value="2"/>
</dbReference>
<dbReference type="Pfam" id="PF00497">
    <property type="entry name" value="SBP_bac_3"/>
    <property type="match status" value="1"/>
</dbReference>
<dbReference type="Proteomes" id="UP001157961">
    <property type="component" value="Unassembled WGS sequence"/>
</dbReference>
<protein>
    <submittedName>
        <fullName evidence="4">Amino acid ABC transporter substrate-binding protein, PAAT family</fullName>
    </submittedName>
</protein>
<dbReference type="RefSeq" id="WP_283425898.1">
    <property type="nucleotide sequence ID" value="NZ_FXTY01000003.1"/>
</dbReference>
<evidence type="ECO:0000313" key="5">
    <source>
        <dbReference type="Proteomes" id="UP001157961"/>
    </source>
</evidence>
<evidence type="ECO:0000313" key="4">
    <source>
        <dbReference type="EMBL" id="SMP20043.1"/>
    </source>
</evidence>
<feature type="signal peptide" evidence="2">
    <location>
        <begin position="1"/>
        <end position="19"/>
    </location>
</feature>
<dbReference type="PANTHER" id="PTHR35936:SF25">
    <property type="entry name" value="ABC TRANSPORTER SUBSTRATE-BINDING PROTEIN"/>
    <property type="match status" value="1"/>
</dbReference>
<proteinExistence type="predicted"/>
<keyword evidence="1 2" id="KW-0732">Signal</keyword>
<reference evidence="4 5" key="1">
    <citation type="submission" date="2017-05" db="EMBL/GenBank/DDBJ databases">
        <authorList>
            <person name="Varghese N."/>
            <person name="Submissions S."/>
        </authorList>
    </citation>
    <scope>NUCLEOTIDE SEQUENCE [LARGE SCALE GENOMIC DNA]</scope>
    <source>
        <strain evidence="4 5">DSM 29734</strain>
    </source>
</reference>
<dbReference type="PANTHER" id="PTHR35936">
    <property type="entry name" value="MEMBRANE-BOUND LYTIC MUREIN TRANSGLYCOSYLASE F"/>
    <property type="match status" value="1"/>
</dbReference>
<dbReference type="SUPFAM" id="SSF53850">
    <property type="entry name" value="Periplasmic binding protein-like II"/>
    <property type="match status" value="1"/>
</dbReference>
<evidence type="ECO:0000256" key="1">
    <source>
        <dbReference type="ARBA" id="ARBA00022729"/>
    </source>
</evidence>
<accession>A0ABY1NWB9</accession>
<dbReference type="InterPro" id="IPR001638">
    <property type="entry name" value="Solute-binding_3/MltF_N"/>
</dbReference>
<evidence type="ECO:0000259" key="3">
    <source>
        <dbReference type="Pfam" id="PF00497"/>
    </source>
</evidence>
<name>A0ABY1NWB9_9RHOB</name>
<comment type="caution">
    <text evidence="4">The sequence shown here is derived from an EMBL/GenBank/DDBJ whole genome shotgun (WGS) entry which is preliminary data.</text>
</comment>
<feature type="chain" id="PRO_5046524505" evidence="2">
    <location>
        <begin position="20"/>
        <end position="251"/>
    </location>
</feature>
<feature type="domain" description="Solute-binding protein family 3/N-terminal" evidence="3">
    <location>
        <begin position="23"/>
        <end position="245"/>
    </location>
</feature>
<organism evidence="4 5">
    <name type="scientific">Shimia sagamensis</name>
    <dbReference type="NCBI Taxonomy" id="1566352"/>
    <lineage>
        <taxon>Bacteria</taxon>
        <taxon>Pseudomonadati</taxon>
        <taxon>Pseudomonadota</taxon>
        <taxon>Alphaproteobacteria</taxon>
        <taxon>Rhodobacterales</taxon>
        <taxon>Roseobacteraceae</taxon>
    </lineage>
</organism>
<sequence>MLKRVIYAATLACATAATAAPIKLVQDEAYAPYMGLENGQPTGIWAEFIDEAMSRVGGEYDVVVEAVPWSRAVNLVESGQAHGLIGTYHRPDSRPWIGTYSTSPVTEKVSVYCREGVAQSDWAYPADFAGLTFGNNAGFGTPGKAFFEMVDAGSITLQEAQTTEQNLKKLEKGRIDCYVQEQLAAEMVINGKGLKGVVRVLDASAETAHIGFRADWQDEESKKFIADFNAALQSMMDDGTVAEIVSATVGG</sequence>
<evidence type="ECO:0000256" key="2">
    <source>
        <dbReference type="SAM" id="SignalP"/>
    </source>
</evidence>
<dbReference type="EMBL" id="FXTY01000003">
    <property type="protein sequence ID" value="SMP20043.1"/>
    <property type="molecule type" value="Genomic_DNA"/>
</dbReference>
<gene>
    <name evidence="4" type="ORF">SAMN06265373_103475</name>
</gene>
<keyword evidence="5" id="KW-1185">Reference proteome</keyword>